<dbReference type="OrthoDB" id="8527218at2"/>
<dbReference type="SMART" id="SM00530">
    <property type="entry name" value="HTH_XRE"/>
    <property type="match status" value="1"/>
</dbReference>
<organism evidence="2 3">
    <name type="scientific">Pseudomonas anguilliseptica</name>
    <dbReference type="NCBI Taxonomy" id="53406"/>
    <lineage>
        <taxon>Bacteria</taxon>
        <taxon>Pseudomonadati</taxon>
        <taxon>Pseudomonadota</taxon>
        <taxon>Gammaproteobacteria</taxon>
        <taxon>Pseudomonadales</taxon>
        <taxon>Pseudomonadaceae</taxon>
        <taxon>Pseudomonas</taxon>
    </lineage>
</organism>
<dbReference type="InterPro" id="IPR010982">
    <property type="entry name" value="Lambda_DNA-bd_dom_sf"/>
</dbReference>
<dbReference type="RefSeq" id="WP_090386274.1">
    <property type="nucleotide sequence ID" value="NZ_FNSC01000001.1"/>
</dbReference>
<dbReference type="EMBL" id="FNSC01000001">
    <property type="protein sequence ID" value="SEE09008.1"/>
    <property type="molecule type" value="Genomic_DNA"/>
</dbReference>
<dbReference type="Gene3D" id="1.10.260.40">
    <property type="entry name" value="lambda repressor-like DNA-binding domains"/>
    <property type="match status" value="1"/>
</dbReference>
<gene>
    <name evidence="2" type="ORF">SAMN05421553_4010</name>
</gene>
<evidence type="ECO:0000259" key="1">
    <source>
        <dbReference type="PROSITE" id="PS50943"/>
    </source>
</evidence>
<evidence type="ECO:0000313" key="3">
    <source>
        <dbReference type="Proteomes" id="UP000242849"/>
    </source>
</evidence>
<dbReference type="Proteomes" id="UP000242849">
    <property type="component" value="Unassembled WGS sequence"/>
</dbReference>
<keyword evidence="3" id="KW-1185">Reference proteome</keyword>
<dbReference type="AlphaFoldDB" id="A0A1H5G1V0"/>
<accession>A0A1H5G1V0</accession>
<protein>
    <submittedName>
        <fullName evidence="2">Helix-turn-helix</fullName>
    </submittedName>
</protein>
<dbReference type="PROSITE" id="PS50943">
    <property type="entry name" value="HTH_CROC1"/>
    <property type="match status" value="1"/>
</dbReference>
<evidence type="ECO:0000313" key="2">
    <source>
        <dbReference type="EMBL" id="SEE09008.1"/>
    </source>
</evidence>
<name>A0A1H5G1V0_PSEAG</name>
<dbReference type="CDD" id="cd00093">
    <property type="entry name" value="HTH_XRE"/>
    <property type="match status" value="1"/>
</dbReference>
<dbReference type="STRING" id="53406.SAMN05421553_4010"/>
<dbReference type="GO" id="GO:0003677">
    <property type="term" value="F:DNA binding"/>
    <property type="evidence" value="ECO:0007669"/>
    <property type="project" value="InterPro"/>
</dbReference>
<dbReference type="InterPro" id="IPR001387">
    <property type="entry name" value="Cro/C1-type_HTH"/>
</dbReference>
<sequence length="92" mass="10021">MELNEALGLVIKAIRQQRALSQENLGASQSYISMIERGKWNPTIGKIEQVAEVLSVQPATLLVLAHLKQTSTSDVDAIRKEVQTEVAGFMAG</sequence>
<dbReference type="SUPFAM" id="SSF47413">
    <property type="entry name" value="lambda repressor-like DNA-binding domains"/>
    <property type="match status" value="1"/>
</dbReference>
<feature type="domain" description="HTH cro/C1-type" evidence="1">
    <location>
        <begin position="11"/>
        <end position="61"/>
    </location>
</feature>
<proteinExistence type="predicted"/>
<reference evidence="3" key="1">
    <citation type="submission" date="2016-10" db="EMBL/GenBank/DDBJ databases">
        <authorList>
            <person name="Varghese N."/>
            <person name="Submissions S."/>
        </authorList>
    </citation>
    <scope>NUCLEOTIDE SEQUENCE [LARGE SCALE GENOMIC DNA]</scope>
    <source>
        <strain evidence="3">DSM 12111</strain>
    </source>
</reference>
<dbReference type="Pfam" id="PF01381">
    <property type="entry name" value="HTH_3"/>
    <property type="match status" value="1"/>
</dbReference>